<evidence type="ECO:0000313" key="3">
    <source>
        <dbReference type="Proteomes" id="UP000737113"/>
    </source>
</evidence>
<reference evidence="2" key="1">
    <citation type="submission" date="2020-04" db="EMBL/GenBank/DDBJ databases">
        <title>Description of Shewanella salipaludis sp. nov., isolated from a salt marsh.</title>
        <authorList>
            <person name="Park S."/>
            <person name="Yoon J.-H."/>
        </authorList>
    </citation>
    <scope>NUCLEOTIDE SEQUENCE</scope>
    <source>
        <strain evidence="2">SHSM-M6</strain>
    </source>
</reference>
<feature type="chain" id="PRO_5036848823" description="Cytochrome c domain-containing protein" evidence="1">
    <location>
        <begin position="21"/>
        <end position="505"/>
    </location>
</feature>
<evidence type="ECO:0000256" key="1">
    <source>
        <dbReference type="SAM" id="SignalP"/>
    </source>
</evidence>
<feature type="signal peptide" evidence="1">
    <location>
        <begin position="1"/>
        <end position="20"/>
    </location>
</feature>
<keyword evidence="3" id="KW-1185">Reference proteome</keyword>
<dbReference type="RefSeq" id="WP_169563147.1">
    <property type="nucleotide sequence ID" value="NZ_JAAXYH010000002.1"/>
</dbReference>
<dbReference type="Proteomes" id="UP000737113">
    <property type="component" value="Unassembled WGS sequence"/>
</dbReference>
<comment type="caution">
    <text evidence="2">The sequence shown here is derived from an EMBL/GenBank/DDBJ whole genome shotgun (WGS) entry which is preliminary data.</text>
</comment>
<proteinExistence type="predicted"/>
<sequence>MKHKLAALLMLSACAFPSLASQPSDMPPASTCTGAYPSYFQDPAFNDTGMWDNQVIINQAYPGWKGPIFRLSDAYSGAKADQAAPWRAFNPFDKSLSESDRHAQARGYLWAVMHYIQEGNIGSGDIDTDWDLCNNPVRSWYHIPYQTYDPLSGREFIHGLTREAPVTMTIADQGDLKTTMWAVGFYNPAAGSSIGTVWTGAPAPELPQQNFQFNEGSVIGKLLFTTATPNNYPFLTNVPVWQANISASEFCSCTGTDGQACSFQQETEQCPRSVADVYLLQFDIAVRDSRSPVGWAYGTFVADGQFKASEKNPWDRISPLGLMWGNDTPPLGSGAAAYPQDPVTGLKDSAIFQDVAGRLNAQTNAGHLGCDSRLNGPADNAQSSCLSCHQTASVPDSGNNTPAIMYQFASYQKKGSGQCMTSPSDFDLAIDQVYFKSFMCSSSFSGPKDIVPAPDYAQGQKQWISTDFSLQLSISLTQWQEWQQDQDKLKNNIKIRRFDGTLPSR</sequence>
<protein>
    <recommendedName>
        <fullName evidence="4">Cytochrome c domain-containing protein</fullName>
    </recommendedName>
</protein>
<name>A0A972FYZ2_9GAMM</name>
<organism evidence="2 3">
    <name type="scientific">Shewanella salipaludis</name>
    <dbReference type="NCBI Taxonomy" id="2723052"/>
    <lineage>
        <taxon>Bacteria</taxon>
        <taxon>Pseudomonadati</taxon>
        <taxon>Pseudomonadota</taxon>
        <taxon>Gammaproteobacteria</taxon>
        <taxon>Alteromonadales</taxon>
        <taxon>Shewanellaceae</taxon>
        <taxon>Shewanella</taxon>
    </lineage>
</organism>
<gene>
    <name evidence="2" type="ORF">HC757_04735</name>
</gene>
<evidence type="ECO:0000313" key="2">
    <source>
        <dbReference type="EMBL" id="NMH64471.1"/>
    </source>
</evidence>
<dbReference type="AlphaFoldDB" id="A0A972FYZ2"/>
<evidence type="ECO:0008006" key="4">
    <source>
        <dbReference type="Google" id="ProtNLM"/>
    </source>
</evidence>
<dbReference type="EMBL" id="JAAXYH010000002">
    <property type="protein sequence ID" value="NMH64471.1"/>
    <property type="molecule type" value="Genomic_DNA"/>
</dbReference>
<keyword evidence="1" id="KW-0732">Signal</keyword>
<accession>A0A972FYZ2</accession>